<feature type="domain" description="Peptidoglycan hydrolase PcsB coiled-coil" evidence="6">
    <location>
        <begin position="109"/>
        <end position="183"/>
    </location>
</feature>
<evidence type="ECO:0000259" key="5">
    <source>
        <dbReference type="Pfam" id="PF01551"/>
    </source>
</evidence>
<dbReference type="Proteomes" id="UP000032522">
    <property type="component" value="Unassembled WGS sequence"/>
</dbReference>
<dbReference type="AlphaFoldDB" id="A0A0D8BT19"/>
<dbReference type="PATRIC" id="fig|1462.6.peg.3510"/>
<dbReference type="SUPFAM" id="SSF51261">
    <property type="entry name" value="Duplicated hybrid motif"/>
    <property type="match status" value="1"/>
</dbReference>
<name>A0A0D8BT19_GEOKU</name>
<dbReference type="InterPro" id="IPR057309">
    <property type="entry name" value="PcsB_CC"/>
</dbReference>
<feature type="compositionally biased region" description="Basic and acidic residues" evidence="3">
    <location>
        <begin position="259"/>
        <end position="269"/>
    </location>
</feature>
<evidence type="ECO:0000256" key="4">
    <source>
        <dbReference type="SAM" id="SignalP"/>
    </source>
</evidence>
<feature type="coiled-coil region" evidence="2">
    <location>
        <begin position="32"/>
        <end position="133"/>
    </location>
</feature>
<dbReference type="Gene3D" id="2.70.70.10">
    <property type="entry name" value="Glucose Permease (Domain IIA)"/>
    <property type="match status" value="1"/>
</dbReference>
<proteinExistence type="predicted"/>
<accession>A0A0D8BT19</accession>
<dbReference type="PANTHER" id="PTHR21666:SF270">
    <property type="entry name" value="MUREIN HYDROLASE ACTIVATOR ENVC"/>
    <property type="match status" value="1"/>
</dbReference>
<protein>
    <submittedName>
        <fullName evidence="7">Peptidase M23 family protein</fullName>
    </submittedName>
</protein>
<evidence type="ECO:0000256" key="1">
    <source>
        <dbReference type="ARBA" id="ARBA00022729"/>
    </source>
</evidence>
<keyword evidence="2" id="KW-0175">Coiled coil</keyword>
<evidence type="ECO:0000259" key="6">
    <source>
        <dbReference type="Pfam" id="PF24568"/>
    </source>
</evidence>
<comment type="caution">
    <text evidence="7">The sequence shown here is derived from an EMBL/GenBank/DDBJ whole genome shotgun (WGS) entry which is preliminary data.</text>
</comment>
<feature type="domain" description="M23ase beta-sheet core" evidence="5">
    <location>
        <begin position="322"/>
        <end position="415"/>
    </location>
</feature>
<feature type="compositionally biased region" description="Low complexity" evidence="3">
    <location>
        <begin position="284"/>
        <end position="299"/>
    </location>
</feature>
<dbReference type="PANTHER" id="PTHR21666">
    <property type="entry name" value="PEPTIDASE-RELATED"/>
    <property type="match status" value="1"/>
</dbReference>
<dbReference type="CDD" id="cd12797">
    <property type="entry name" value="M23_peptidase"/>
    <property type="match status" value="1"/>
</dbReference>
<dbReference type="SUPFAM" id="SSF46579">
    <property type="entry name" value="Prefoldin"/>
    <property type="match status" value="1"/>
</dbReference>
<dbReference type="RefSeq" id="WP_044732641.1">
    <property type="nucleotide sequence ID" value="NZ_JYBP01000003.1"/>
</dbReference>
<dbReference type="InterPro" id="IPR050570">
    <property type="entry name" value="Cell_wall_metabolism_enzyme"/>
</dbReference>
<keyword evidence="1 4" id="KW-0732">Signal</keyword>
<gene>
    <name evidence="7" type="ORF">LG52_3193</name>
</gene>
<organism evidence="7 8">
    <name type="scientific">Geobacillus kaustophilus</name>
    <dbReference type="NCBI Taxonomy" id="1462"/>
    <lineage>
        <taxon>Bacteria</taxon>
        <taxon>Bacillati</taxon>
        <taxon>Bacillota</taxon>
        <taxon>Bacilli</taxon>
        <taxon>Bacillales</taxon>
        <taxon>Anoxybacillaceae</taxon>
        <taxon>Geobacillus</taxon>
        <taxon>Geobacillus thermoleovorans group</taxon>
    </lineage>
</organism>
<dbReference type="OrthoDB" id="9805070at2"/>
<dbReference type="InterPro" id="IPR016047">
    <property type="entry name" value="M23ase_b-sheet_dom"/>
</dbReference>
<evidence type="ECO:0000313" key="8">
    <source>
        <dbReference type="Proteomes" id="UP000032522"/>
    </source>
</evidence>
<sequence>MKKKNMMALAVAAALGIGVLPPAVDAVSTRDIEQKRNEIDALRSKRSEVQDKISEAQKNIEALQSQQKQVANDIEKLNIAIEETSGKIRNVSADIDQTEQAIDQLKQEIAEIQERIKKRNEILKERLRSLQENGGAVSYLEVLLGAQSFSDFIDRMSAVTTIMEADQQIIREQEADKALKEKKEAELTEKRNKLQADLQELKQLQSKLAGQLEQKNRLMADLKQKEEEEHDHKMALEEEKELIAKQEAAVKQQLAELERQKRAEEEAKQRGHTYASPNGGGVSSGETPSGGSTPPVSSGAFTRPANGPITSGFGYRFGGTDFHPGVDIGKRAPVVPVVAAADGIVFRSYYSSSYGNVIFISHVINGQTYTTVYAHLEARLVGEGQHVRKGQIIGYMGNTGNSTGPHLHFELHRGGWNEAKTNAVNPLDYIPF</sequence>
<dbReference type="InterPro" id="IPR011055">
    <property type="entry name" value="Dup_hybrid_motif"/>
</dbReference>
<feature type="chain" id="PRO_5002327104" evidence="4">
    <location>
        <begin position="27"/>
        <end position="432"/>
    </location>
</feature>
<dbReference type="Pfam" id="PF01551">
    <property type="entry name" value="Peptidase_M23"/>
    <property type="match status" value="1"/>
</dbReference>
<feature type="signal peptide" evidence="4">
    <location>
        <begin position="1"/>
        <end position="26"/>
    </location>
</feature>
<dbReference type="GO" id="GO:0004222">
    <property type="term" value="F:metalloendopeptidase activity"/>
    <property type="evidence" value="ECO:0007669"/>
    <property type="project" value="TreeGrafter"/>
</dbReference>
<dbReference type="EMBL" id="JYBP01000003">
    <property type="protein sequence ID" value="KJE27338.1"/>
    <property type="molecule type" value="Genomic_DNA"/>
</dbReference>
<feature type="region of interest" description="Disordered" evidence="3">
    <location>
        <begin position="259"/>
        <end position="305"/>
    </location>
</feature>
<evidence type="ECO:0000313" key="7">
    <source>
        <dbReference type="EMBL" id="KJE27338.1"/>
    </source>
</evidence>
<dbReference type="Pfam" id="PF24568">
    <property type="entry name" value="CC_PcsB"/>
    <property type="match status" value="1"/>
</dbReference>
<evidence type="ECO:0000256" key="3">
    <source>
        <dbReference type="SAM" id="MobiDB-lite"/>
    </source>
</evidence>
<reference evidence="7 8" key="1">
    <citation type="submission" date="2015-01" db="EMBL/GenBank/DDBJ databases">
        <authorList>
            <person name="Filippidou S."/>
            <person name="Jeanneret N."/>
            <person name="Russel-Delif L."/>
            <person name="Junier T."/>
            <person name="Wunderlin T."/>
            <person name="Molina V."/>
            <person name="Johnson S.L."/>
            <person name="Davenport K.W."/>
            <person name="Chain P.S."/>
            <person name="Dorador C."/>
            <person name="Junier P."/>
        </authorList>
    </citation>
    <scope>NUCLEOTIDE SEQUENCE [LARGE SCALE GENOMIC DNA]</scope>
    <source>
        <strain evidence="7 8">Et7/4</strain>
    </source>
</reference>
<evidence type="ECO:0000256" key="2">
    <source>
        <dbReference type="SAM" id="Coils"/>
    </source>
</evidence>
<dbReference type="Gene3D" id="6.10.250.3150">
    <property type="match status" value="1"/>
</dbReference>